<comment type="subcellular location">
    <subcellularLocation>
        <location evidence="1">Secreted</location>
    </subcellularLocation>
</comment>
<keyword evidence="7" id="KW-0865">Zymogen</keyword>
<dbReference type="PROSITE" id="PS50240">
    <property type="entry name" value="TRYPSIN_DOM"/>
    <property type="match status" value="1"/>
</dbReference>
<accession>A0AB38ZEL7</accession>
<dbReference type="SMART" id="SM00020">
    <property type="entry name" value="Tryp_SPc"/>
    <property type="match status" value="1"/>
</dbReference>
<feature type="signal peptide" evidence="10">
    <location>
        <begin position="1"/>
        <end position="19"/>
    </location>
</feature>
<evidence type="ECO:0000256" key="5">
    <source>
        <dbReference type="ARBA" id="ARBA00022801"/>
    </source>
</evidence>
<evidence type="ECO:0000256" key="6">
    <source>
        <dbReference type="ARBA" id="ARBA00022825"/>
    </source>
</evidence>
<evidence type="ECO:0000256" key="7">
    <source>
        <dbReference type="ARBA" id="ARBA00023145"/>
    </source>
</evidence>
<evidence type="ECO:0000256" key="3">
    <source>
        <dbReference type="ARBA" id="ARBA00022670"/>
    </source>
</evidence>
<dbReference type="InterPro" id="IPR043504">
    <property type="entry name" value="Peptidase_S1_PA_chymotrypsin"/>
</dbReference>
<dbReference type="InterPro" id="IPR033116">
    <property type="entry name" value="TRYPSIN_SER"/>
</dbReference>
<feature type="chain" id="PRO_5044329979" evidence="10">
    <location>
        <begin position="20"/>
        <end position="406"/>
    </location>
</feature>
<dbReference type="SUPFAM" id="SSF50494">
    <property type="entry name" value="Trypsin-like serine proteases"/>
    <property type="match status" value="1"/>
</dbReference>
<evidence type="ECO:0000256" key="4">
    <source>
        <dbReference type="ARBA" id="ARBA00022729"/>
    </source>
</evidence>
<dbReference type="GO" id="GO:0006508">
    <property type="term" value="P:proteolysis"/>
    <property type="evidence" value="ECO:0007669"/>
    <property type="project" value="UniProtKB-KW"/>
</dbReference>
<dbReference type="InterPro" id="IPR001314">
    <property type="entry name" value="Peptidase_S1A"/>
</dbReference>
<dbReference type="InterPro" id="IPR009003">
    <property type="entry name" value="Peptidase_S1_PA"/>
</dbReference>
<dbReference type="PRINTS" id="PR00722">
    <property type="entry name" value="CHYMOTRYPSIN"/>
</dbReference>
<dbReference type="EMBL" id="PP517479">
    <property type="protein sequence ID" value="WXI02729.1"/>
    <property type="molecule type" value="mRNA"/>
</dbReference>
<dbReference type="CDD" id="cd00190">
    <property type="entry name" value="Tryp_SPc"/>
    <property type="match status" value="1"/>
</dbReference>
<dbReference type="PROSITE" id="PS00135">
    <property type="entry name" value="TRYPSIN_SER"/>
    <property type="match status" value="1"/>
</dbReference>
<organism evidence="12">
    <name type="scientific">Oncocephalus sp</name>
    <dbReference type="NCBI Taxonomy" id="2944721"/>
    <lineage>
        <taxon>Eukaryota</taxon>
        <taxon>Metazoa</taxon>
        <taxon>Ecdysozoa</taxon>
        <taxon>Arthropoda</taxon>
        <taxon>Hexapoda</taxon>
        <taxon>Insecta</taxon>
        <taxon>Pterygota</taxon>
        <taxon>Neoptera</taxon>
        <taxon>Paraneoptera</taxon>
        <taxon>Hemiptera</taxon>
        <taxon>Heteroptera</taxon>
        <taxon>Panheteroptera</taxon>
        <taxon>Cimicomorpha</taxon>
        <taxon>Reduviidae</taxon>
        <taxon>Stenopodainae</taxon>
        <taxon>Oncocephalus</taxon>
    </lineage>
</organism>
<keyword evidence="6 9" id="KW-0720">Serine protease</keyword>
<keyword evidence="4 10" id="KW-0732">Signal</keyword>
<dbReference type="PROSITE" id="PS00134">
    <property type="entry name" value="TRYPSIN_HIS"/>
    <property type="match status" value="1"/>
</dbReference>
<dbReference type="PANTHER" id="PTHR24258:SF116">
    <property type="entry name" value="FI16631P1-RELATED"/>
    <property type="match status" value="1"/>
</dbReference>
<evidence type="ECO:0000256" key="9">
    <source>
        <dbReference type="RuleBase" id="RU363034"/>
    </source>
</evidence>
<dbReference type="Pfam" id="PF00089">
    <property type="entry name" value="Trypsin"/>
    <property type="match status" value="1"/>
</dbReference>
<protein>
    <submittedName>
        <fullName evidence="12">Venom S1 protease 21</fullName>
    </submittedName>
</protein>
<evidence type="ECO:0000256" key="10">
    <source>
        <dbReference type="SAM" id="SignalP"/>
    </source>
</evidence>
<evidence type="ECO:0000256" key="8">
    <source>
        <dbReference type="ARBA" id="ARBA00023157"/>
    </source>
</evidence>
<reference evidence="12" key="1">
    <citation type="submission" date="2024-03" db="EMBL/GenBank/DDBJ databases">
        <title>Venom adaptation and exaptation during the trophic switch to blood-feeding by kissing bugs (Reduviidae: Triatominae).</title>
        <authorList>
            <person name="Zdenek C.N."/>
            <person name="Cardoso F.C."/>
            <person name="Robinson S.D."/>
            <person name="Mercedes R.S."/>
            <person name="Raidjoe E.R."/>
            <person name="Hernandez-Vargas M.J."/>
            <person name="Jin J."/>
            <person name="Corzo G."/>
            <person name="Vetter I."/>
            <person name="King G.F."/>
            <person name="Fry B.G."/>
            <person name="Walker A."/>
        </authorList>
    </citation>
    <scope>NUCLEOTIDE SEQUENCE</scope>
</reference>
<dbReference type="GO" id="GO:0005576">
    <property type="term" value="C:extracellular region"/>
    <property type="evidence" value="ECO:0007669"/>
    <property type="project" value="UniProtKB-SubCell"/>
</dbReference>
<dbReference type="PANTHER" id="PTHR24258">
    <property type="entry name" value="SERINE PROTEASE-RELATED"/>
    <property type="match status" value="1"/>
</dbReference>
<keyword evidence="8" id="KW-1015">Disulfide bond</keyword>
<keyword evidence="3 9" id="KW-0645">Protease</keyword>
<sequence>MNTYSWALILIWCSVTAHAASSDITMKTGEQKRLTHKTEDGLAETTWNLETCEGCRFIVSCYLYNKNCDEEQLIVFDGNRTTKECGPRFSATVIKNSVYNKMSITFKTKGHVDNCMCHVSTTKPYTNTPYEPEDSAEHGLGTGATKQPTCKCGWANKSPARIVGGHEVAPNQYPFVAYFKIKHDSRPLCGATIISPYHLLTAAHCTSGFEGMPLVGVVGDHDVTRNDETAFTQEIEVEQIINHENYDNDHLLHDIAIIVLKNQINFNDAVGPVCLPSARINLDGKYAKFMGWGNLRSKGQKSPVLRHVTVKGIPLDICSEVYRQGIDLTASKQHCTWAPGRDSCQGDSGGPLVWVNPEYNLYKQVGIVSFGSGCASMEPGVTTDVSYFKEWIEQVVARTKPHQLCE</sequence>
<evidence type="ECO:0000256" key="2">
    <source>
        <dbReference type="ARBA" id="ARBA00022525"/>
    </source>
</evidence>
<dbReference type="Gene3D" id="2.40.10.10">
    <property type="entry name" value="Trypsin-like serine proteases"/>
    <property type="match status" value="1"/>
</dbReference>
<dbReference type="InterPro" id="IPR001254">
    <property type="entry name" value="Trypsin_dom"/>
</dbReference>
<proteinExistence type="evidence at transcript level"/>
<dbReference type="GO" id="GO:0004252">
    <property type="term" value="F:serine-type endopeptidase activity"/>
    <property type="evidence" value="ECO:0007669"/>
    <property type="project" value="InterPro"/>
</dbReference>
<name>A0AB38ZEL7_9HEMI</name>
<evidence type="ECO:0000259" key="11">
    <source>
        <dbReference type="PROSITE" id="PS50240"/>
    </source>
</evidence>
<keyword evidence="5 9" id="KW-0378">Hydrolase</keyword>
<dbReference type="InterPro" id="IPR018114">
    <property type="entry name" value="TRYPSIN_HIS"/>
</dbReference>
<feature type="domain" description="Peptidase S1" evidence="11">
    <location>
        <begin position="162"/>
        <end position="397"/>
    </location>
</feature>
<evidence type="ECO:0000313" key="12">
    <source>
        <dbReference type="EMBL" id="WXI02729.1"/>
    </source>
</evidence>
<keyword evidence="2" id="KW-0964">Secreted</keyword>
<dbReference type="AlphaFoldDB" id="A0AB38ZEL7"/>
<dbReference type="FunFam" id="2.40.10.10:FF:000146">
    <property type="entry name" value="Serine protease 53"/>
    <property type="match status" value="1"/>
</dbReference>
<evidence type="ECO:0000256" key="1">
    <source>
        <dbReference type="ARBA" id="ARBA00004613"/>
    </source>
</evidence>